<dbReference type="CDD" id="cd20625">
    <property type="entry name" value="CYP164-like"/>
    <property type="match status" value="1"/>
</dbReference>
<keyword evidence="2" id="KW-0503">Monooxygenase</keyword>
<protein>
    <submittedName>
        <fullName evidence="3">Cytochrome P450</fullName>
    </submittedName>
</protein>
<evidence type="ECO:0000256" key="2">
    <source>
        <dbReference type="RuleBase" id="RU000461"/>
    </source>
</evidence>
<proteinExistence type="inferred from homology"/>
<comment type="caution">
    <text evidence="3">The sequence shown here is derived from an EMBL/GenBank/DDBJ whole genome shotgun (WGS) entry which is preliminary data.</text>
</comment>
<evidence type="ECO:0000313" key="3">
    <source>
        <dbReference type="EMBL" id="MBO2456848.1"/>
    </source>
</evidence>
<keyword evidence="2" id="KW-0479">Metal-binding</keyword>
<keyword evidence="4" id="KW-1185">Reference proteome</keyword>
<dbReference type="SUPFAM" id="SSF48264">
    <property type="entry name" value="Cytochrome P450"/>
    <property type="match status" value="1"/>
</dbReference>
<keyword evidence="2" id="KW-0408">Iron</keyword>
<evidence type="ECO:0000256" key="1">
    <source>
        <dbReference type="ARBA" id="ARBA00010617"/>
    </source>
</evidence>
<evidence type="ECO:0000313" key="4">
    <source>
        <dbReference type="Proteomes" id="UP000680206"/>
    </source>
</evidence>
<accession>A0ABS3RKG0</accession>
<comment type="similarity">
    <text evidence="1 2">Belongs to the cytochrome P450 family.</text>
</comment>
<dbReference type="PANTHER" id="PTHR46696:SF4">
    <property type="entry name" value="BIOTIN BIOSYNTHESIS CYTOCHROME P450"/>
    <property type="match status" value="1"/>
</dbReference>
<keyword evidence="2" id="KW-0560">Oxidoreductase</keyword>
<dbReference type="PANTHER" id="PTHR46696">
    <property type="entry name" value="P450, PUTATIVE (EUROFUNG)-RELATED"/>
    <property type="match status" value="1"/>
</dbReference>
<reference evidence="3 4" key="1">
    <citation type="submission" date="2021-03" db="EMBL/GenBank/DDBJ databases">
        <title>Actinomadura violae sp. nov., isolated from lichen in Thailand.</title>
        <authorList>
            <person name="Kanchanasin P."/>
            <person name="Saeng-In P."/>
            <person name="Phongsopitanun W."/>
            <person name="Yuki M."/>
            <person name="Kudo T."/>
            <person name="Ohkuma M."/>
            <person name="Tanasupawat S."/>
        </authorList>
    </citation>
    <scope>NUCLEOTIDE SEQUENCE [LARGE SCALE GENOMIC DNA]</scope>
    <source>
        <strain evidence="3 4">LCR2-06</strain>
    </source>
</reference>
<dbReference type="Gene3D" id="1.10.630.10">
    <property type="entry name" value="Cytochrome P450"/>
    <property type="match status" value="1"/>
</dbReference>
<name>A0ABS3RKG0_9ACTN</name>
<dbReference type="PRINTS" id="PR00385">
    <property type="entry name" value="P450"/>
</dbReference>
<dbReference type="InterPro" id="IPR036396">
    <property type="entry name" value="Cyt_P450_sf"/>
</dbReference>
<keyword evidence="2" id="KW-0349">Heme</keyword>
<dbReference type="InterPro" id="IPR001128">
    <property type="entry name" value="Cyt_P450"/>
</dbReference>
<gene>
    <name evidence="3" type="ORF">J4709_04475</name>
</gene>
<dbReference type="Pfam" id="PF00067">
    <property type="entry name" value="p450"/>
    <property type="match status" value="1"/>
</dbReference>
<dbReference type="InterPro" id="IPR002397">
    <property type="entry name" value="Cyt_P450_B"/>
</dbReference>
<dbReference type="PRINTS" id="PR00359">
    <property type="entry name" value="BP450"/>
</dbReference>
<sequence length="443" mass="49170">MKLLSRPTPQLGTPTTGTDKARILVATTAEIAVTNGRAAINARRHQRSRGLPPGVEPTSYDPLDRAVIADPYPAYRRLLAGGPVAYNKRRDLYVISHYEAVREAARADGALSSAEGITRARVRLPMMITMDRPQHTRLRRAVLPGFTKPALQRWNPTIDTLAADLVGELRAAPSADMVSRLAVPLPVRIIAHVLGIPPEDQDVFRTWSDWIVEGFQLELRPDLPKRFSRSVRGLLRLSAYLQRQLDSGRLLEGDGVLGRLQRDTADGTISAEELFWFTSLLLVAGNETTTNLLSTMFLTLAEQPEQYDLLHERPELVTAAVEEQLRFSSPIQGFYRTATTDYQIGDALIPARSRVLLLFGAANRDPRQFTDPDAFDVTRPASQHLAFGSGIHLCLGAHLARAEGQAVLRHLLETTKRIEVTSRPVWNTNSALRGLHHLPVTLH</sequence>
<dbReference type="Proteomes" id="UP000680206">
    <property type="component" value="Unassembled WGS sequence"/>
</dbReference>
<dbReference type="PROSITE" id="PS00086">
    <property type="entry name" value="CYTOCHROME_P450"/>
    <property type="match status" value="1"/>
</dbReference>
<dbReference type="InterPro" id="IPR017972">
    <property type="entry name" value="Cyt_P450_CS"/>
</dbReference>
<dbReference type="EMBL" id="JAGEPF010000003">
    <property type="protein sequence ID" value="MBO2456848.1"/>
    <property type="molecule type" value="Genomic_DNA"/>
</dbReference>
<organism evidence="3 4">
    <name type="scientific">Actinomadura violacea</name>
    <dbReference type="NCBI Taxonomy" id="2819934"/>
    <lineage>
        <taxon>Bacteria</taxon>
        <taxon>Bacillati</taxon>
        <taxon>Actinomycetota</taxon>
        <taxon>Actinomycetes</taxon>
        <taxon>Streptosporangiales</taxon>
        <taxon>Thermomonosporaceae</taxon>
        <taxon>Actinomadura</taxon>
    </lineage>
</organism>
<dbReference type="RefSeq" id="WP_208237233.1">
    <property type="nucleotide sequence ID" value="NZ_JAGEPF010000003.1"/>
</dbReference>